<dbReference type="EMBL" id="MGGB01000062">
    <property type="protein sequence ID" value="OGM17971.1"/>
    <property type="molecule type" value="Genomic_DNA"/>
</dbReference>
<dbReference type="Pfam" id="PF03033">
    <property type="entry name" value="Glyco_transf_28"/>
    <property type="match status" value="1"/>
</dbReference>
<reference evidence="13 14" key="1">
    <citation type="journal article" date="2016" name="Nat. Commun.">
        <title>Thousands of microbial genomes shed light on interconnected biogeochemical processes in an aquifer system.</title>
        <authorList>
            <person name="Anantharaman K."/>
            <person name="Brown C.T."/>
            <person name="Hug L.A."/>
            <person name="Sharon I."/>
            <person name="Castelle C.J."/>
            <person name="Probst A.J."/>
            <person name="Thomas B.C."/>
            <person name="Singh A."/>
            <person name="Wilkins M.J."/>
            <person name="Karaoz U."/>
            <person name="Brodie E.L."/>
            <person name="Williams K.H."/>
            <person name="Hubbard S.S."/>
            <person name="Banfield J.F."/>
        </authorList>
    </citation>
    <scope>NUCLEOTIDE SEQUENCE [LARGE SCALE GENOMIC DNA]</scope>
</reference>
<sequence>MKKTKEINLIMTGGHAKGAALATFQEITKRKKSWKIYFLGSASSFEGKNISTLESELFPKLGIKYYAVYTGRVQRKFTRYTIPALLKIPVGFLHSYKLLSEIKPSVVLSFGGFSAFPVVVIAKLLKVPIIIHEQTAVVGRANRYSYFFADKIAISRETSRAYFPDRKIVLTGNPVSDNVLRLKPKTMLGNTPTIFITAGQTGSVAINNVIENSLVTLLSKYKIIHQTGKFQFDKFRDLKATLDKNLQYKYVVFSVAEPDLSNYLNKCDIVVSRAGANTVSELMVLKIPSVLIPLPIAYLDEQKQNAKYAEKYGIATIIEQDNLTPKILLSTLNNICGNYSKITESVRFAKTPDTKASVKLVDLIELVLHE</sequence>
<evidence type="ECO:0000256" key="1">
    <source>
        <dbReference type="ARBA" id="ARBA00022475"/>
    </source>
</evidence>
<protein>
    <recommendedName>
        <fullName evidence="10">UDP-N-acetylglucosamine--N-acetylmuramyl-(pentapeptide) pyrophosphoryl-undecaprenol N-acetylglucosamine transferase</fullName>
        <ecNumber evidence="10">2.4.1.227</ecNumber>
    </recommendedName>
    <alternativeName>
        <fullName evidence="10">Undecaprenyl-PP-MurNAc-pentapeptide-UDPGlcNAc GlcNAc transferase</fullName>
    </alternativeName>
</protein>
<comment type="caution">
    <text evidence="10">Lacks conserved residue(s) required for the propagation of feature annotation.</text>
</comment>
<evidence type="ECO:0000256" key="9">
    <source>
        <dbReference type="ARBA" id="ARBA00023316"/>
    </source>
</evidence>
<dbReference type="InterPro" id="IPR007235">
    <property type="entry name" value="Glyco_trans_28_C"/>
</dbReference>
<dbReference type="InterPro" id="IPR004276">
    <property type="entry name" value="GlycoTrans_28_N"/>
</dbReference>
<evidence type="ECO:0000256" key="4">
    <source>
        <dbReference type="ARBA" id="ARBA00022679"/>
    </source>
</evidence>
<evidence type="ECO:0000256" key="2">
    <source>
        <dbReference type="ARBA" id="ARBA00022618"/>
    </source>
</evidence>
<keyword evidence="8 10" id="KW-0131">Cell cycle</keyword>
<dbReference type="Pfam" id="PF04101">
    <property type="entry name" value="Glyco_tran_28_C"/>
    <property type="match status" value="1"/>
</dbReference>
<comment type="caution">
    <text evidence="13">The sequence shown here is derived from an EMBL/GenBank/DDBJ whole genome shotgun (WGS) entry which is preliminary data.</text>
</comment>
<accession>A0A1F7XSI5</accession>
<keyword evidence="9 10" id="KW-0961">Cell wall biogenesis/degradation</keyword>
<dbReference type="GO" id="GO:0008360">
    <property type="term" value="P:regulation of cell shape"/>
    <property type="evidence" value="ECO:0007669"/>
    <property type="project" value="UniProtKB-KW"/>
</dbReference>
<gene>
    <name evidence="10" type="primary">murG</name>
    <name evidence="13" type="ORF">A2685_00040</name>
</gene>
<keyword evidence="3 10" id="KW-0328">Glycosyltransferase</keyword>
<evidence type="ECO:0000256" key="10">
    <source>
        <dbReference type="HAMAP-Rule" id="MF_00033"/>
    </source>
</evidence>
<evidence type="ECO:0000259" key="12">
    <source>
        <dbReference type="Pfam" id="PF04101"/>
    </source>
</evidence>
<feature type="domain" description="Glycosyltransferase family 28 N-terminal" evidence="11">
    <location>
        <begin position="52"/>
        <end position="154"/>
    </location>
</feature>
<evidence type="ECO:0000256" key="8">
    <source>
        <dbReference type="ARBA" id="ARBA00023306"/>
    </source>
</evidence>
<dbReference type="HAMAP" id="MF_00033">
    <property type="entry name" value="MurG"/>
    <property type="match status" value="1"/>
</dbReference>
<dbReference type="EC" id="2.4.1.227" evidence="10"/>
<dbReference type="PANTHER" id="PTHR21015:SF22">
    <property type="entry name" value="GLYCOSYLTRANSFERASE"/>
    <property type="match status" value="1"/>
</dbReference>
<keyword evidence="6 10" id="KW-0573">Peptidoglycan synthesis</keyword>
<comment type="function">
    <text evidence="10">Cell wall formation. Catalyzes the transfer of a GlcNAc subunit on undecaprenyl-pyrophosphoryl-MurNAc-pentapeptide (lipid intermediate I) to form undecaprenyl-pyrophosphoryl-MurNAc-(pentapeptide)GlcNAc (lipid intermediate II).</text>
</comment>
<dbReference type="GO" id="GO:0009252">
    <property type="term" value="P:peptidoglycan biosynthetic process"/>
    <property type="evidence" value="ECO:0007669"/>
    <property type="project" value="UniProtKB-UniRule"/>
</dbReference>
<dbReference type="GO" id="GO:0005886">
    <property type="term" value="C:plasma membrane"/>
    <property type="evidence" value="ECO:0007669"/>
    <property type="project" value="UniProtKB-SubCell"/>
</dbReference>
<name>A0A1F7XSI5_9BACT</name>
<evidence type="ECO:0000313" key="13">
    <source>
        <dbReference type="EMBL" id="OGM17971.1"/>
    </source>
</evidence>
<dbReference type="GO" id="GO:0005975">
    <property type="term" value="P:carbohydrate metabolic process"/>
    <property type="evidence" value="ECO:0007669"/>
    <property type="project" value="InterPro"/>
</dbReference>
<dbReference type="AlphaFoldDB" id="A0A1F7XSI5"/>
<evidence type="ECO:0000256" key="3">
    <source>
        <dbReference type="ARBA" id="ARBA00022676"/>
    </source>
</evidence>
<dbReference type="Proteomes" id="UP000178446">
    <property type="component" value="Unassembled WGS sequence"/>
</dbReference>
<comment type="similarity">
    <text evidence="10">Belongs to the glycosyltransferase 28 family. MurG subfamily.</text>
</comment>
<dbReference type="PANTHER" id="PTHR21015">
    <property type="entry name" value="UDP-N-ACETYLGLUCOSAMINE--N-ACETYLMURAMYL-(PENTAPEPTIDE) PYROPHOSPHORYL-UNDECAPRENOL N-ACETYLGLUCOSAMINE TRANSFERASE 1"/>
    <property type="match status" value="1"/>
</dbReference>
<dbReference type="Gene3D" id="3.40.50.2000">
    <property type="entry name" value="Glycogen Phosphorylase B"/>
    <property type="match status" value="2"/>
</dbReference>
<comment type="subcellular location">
    <subcellularLocation>
        <location evidence="10">Cell membrane</location>
        <topology evidence="10">Peripheral membrane protein</topology>
        <orientation evidence="10">Cytoplasmic side</orientation>
    </subcellularLocation>
</comment>
<dbReference type="GO" id="GO:0051301">
    <property type="term" value="P:cell division"/>
    <property type="evidence" value="ECO:0007669"/>
    <property type="project" value="UniProtKB-KW"/>
</dbReference>
<keyword evidence="2 10" id="KW-0132">Cell division</keyword>
<keyword evidence="4 10" id="KW-0808">Transferase</keyword>
<comment type="pathway">
    <text evidence="10">Cell wall biogenesis; peptidoglycan biosynthesis.</text>
</comment>
<evidence type="ECO:0000256" key="7">
    <source>
        <dbReference type="ARBA" id="ARBA00023136"/>
    </source>
</evidence>
<keyword evidence="5 10" id="KW-0133">Cell shape</keyword>
<dbReference type="GO" id="GO:0050511">
    <property type="term" value="F:undecaprenyldiphospho-muramoylpentapeptide beta-N-acetylglucosaminyltransferase activity"/>
    <property type="evidence" value="ECO:0007669"/>
    <property type="project" value="UniProtKB-UniRule"/>
</dbReference>
<evidence type="ECO:0000256" key="6">
    <source>
        <dbReference type="ARBA" id="ARBA00022984"/>
    </source>
</evidence>
<dbReference type="GO" id="GO:0071555">
    <property type="term" value="P:cell wall organization"/>
    <property type="evidence" value="ECO:0007669"/>
    <property type="project" value="UniProtKB-KW"/>
</dbReference>
<evidence type="ECO:0000256" key="5">
    <source>
        <dbReference type="ARBA" id="ARBA00022960"/>
    </source>
</evidence>
<feature type="binding site" evidence="10">
    <location>
        <position position="302"/>
    </location>
    <ligand>
        <name>UDP-N-acetyl-alpha-D-glucosamine</name>
        <dbReference type="ChEBI" id="CHEBI:57705"/>
    </ligand>
</feature>
<organism evidence="13 14">
    <name type="scientific">Candidatus Woesebacteria bacterium RIFCSPHIGHO2_01_FULL_37_10</name>
    <dbReference type="NCBI Taxonomy" id="1802489"/>
    <lineage>
        <taxon>Bacteria</taxon>
        <taxon>Candidatus Woeseibacteriota</taxon>
    </lineage>
</organism>
<dbReference type="InterPro" id="IPR006009">
    <property type="entry name" value="GlcNAc_MurG"/>
</dbReference>
<dbReference type="GO" id="GO:0051991">
    <property type="term" value="F:UDP-N-acetyl-D-glucosamine:N-acetylmuramoyl-L-alanyl-D-glutamyl-meso-2,6-diaminopimelyl-D-alanyl-D-alanine-diphosphoundecaprenol 4-beta-N-acetylglucosaminlytransferase activity"/>
    <property type="evidence" value="ECO:0007669"/>
    <property type="project" value="RHEA"/>
</dbReference>
<keyword evidence="1 10" id="KW-1003">Cell membrane</keyword>
<feature type="domain" description="Glycosyl transferase family 28 C-terminal" evidence="12">
    <location>
        <begin position="193"/>
        <end position="341"/>
    </location>
</feature>
<dbReference type="UniPathway" id="UPA00219"/>
<dbReference type="CDD" id="cd03785">
    <property type="entry name" value="GT28_MurG"/>
    <property type="match status" value="1"/>
</dbReference>
<dbReference type="SUPFAM" id="SSF53756">
    <property type="entry name" value="UDP-Glycosyltransferase/glycogen phosphorylase"/>
    <property type="match status" value="1"/>
</dbReference>
<comment type="catalytic activity">
    <reaction evidence="10">
        <text>di-trans,octa-cis-undecaprenyl diphospho-N-acetyl-alpha-D-muramoyl-L-alanyl-D-glutamyl-meso-2,6-diaminopimeloyl-D-alanyl-D-alanine + UDP-N-acetyl-alpha-D-glucosamine = di-trans,octa-cis-undecaprenyl diphospho-[N-acetyl-alpha-D-glucosaminyl-(1-&gt;4)]-N-acetyl-alpha-D-muramoyl-L-alanyl-D-glutamyl-meso-2,6-diaminopimeloyl-D-alanyl-D-alanine + UDP + H(+)</text>
        <dbReference type="Rhea" id="RHEA:31227"/>
        <dbReference type="ChEBI" id="CHEBI:15378"/>
        <dbReference type="ChEBI" id="CHEBI:57705"/>
        <dbReference type="ChEBI" id="CHEBI:58223"/>
        <dbReference type="ChEBI" id="CHEBI:61387"/>
        <dbReference type="ChEBI" id="CHEBI:61388"/>
        <dbReference type="EC" id="2.4.1.227"/>
    </reaction>
</comment>
<evidence type="ECO:0000313" key="14">
    <source>
        <dbReference type="Proteomes" id="UP000178446"/>
    </source>
</evidence>
<proteinExistence type="inferred from homology"/>
<keyword evidence="7 10" id="KW-0472">Membrane</keyword>
<evidence type="ECO:0000259" key="11">
    <source>
        <dbReference type="Pfam" id="PF03033"/>
    </source>
</evidence>